<dbReference type="CDD" id="cd03046">
    <property type="entry name" value="GST_N_GTT1_like"/>
    <property type="match status" value="1"/>
</dbReference>
<proteinExistence type="predicted"/>
<dbReference type="PROSITE" id="PS50405">
    <property type="entry name" value="GST_CTER"/>
    <property type="match status" value="1"/>
</dbReference>
<dbReference type="SFLD" id="SFLDG01150">
    <property type="entry name" value="Main.1:_Beta-like"/>
    <property type="match status" value="1"/>
</dbReference>
<dbReference type="PANTHER" id="PTHR44051:SF9">
    <property type="entry name" value="GLUTATHIONE S-TRANSFERASE 1"/>
    <property type="match status" value="1"/>
</dbReference>
<dbReference type="RefSeq" id="WP_110297137.1">
    <property type="nucleotide sequence ID" value="NZ_QJJM01000001.1"/>
</dbReference>
<dbReference type="Pfam" id="PF00043">
    <property type="entry name" value="GST_C"/>
    <property type="match status" value="1"/>
</dbReference>
<evidence type="ECO:0000313" key="4">
    <source>
        <dbReference type="Proteomes" id="UP000248014"/>
    </source>
</evidence>
<dbReference type="SFLD" id="SFLDS00019">
    <property type="entry name" value="Glutathione_Transferase_(cytos"/>
    <property type="match status" value="1"/>
</dbReference>
<comment type="caution">
    <text evidence="3">The sequence shown here is derived from an EMBL/GenBank/DDBJ whole genome shotgun (WGS) entry which is preliminary data.</text>
</comment>
<dbReference type="InterPro" id="IPR004045">
    <property type="entry name" value="Glutathione_S-Trfase_N"/>
</dbReference>
<evidence type="ECO:0000313" key="3">
    <source>
        <dbReference type="EMBL" id="PXW79169.1"/>
    </source>
</evidence>
<dbReference type="InterPro" id="IPR010987">
    <property type="entry name" value="Glutathione-S-Trfase_C-like"/>
</dbReference>
<keyword evidence="4" id="KW-1185">Reference proteome</keyword>
<feature type="domain" description="GST C-terminal" evidence="2">
    <location>
        <begin position="87"/>
        <end position="211"/>
    </location>
</feature>
<evidence type="ECO:0000259" key="1">
    <source>
        <dbReference type="PROSITE" id="PS50404"/>
    </source>
</evidence>
<reference evidence="3 4" key="1">
    <citation type="submission" date="2018-05" db="EMBL/GenBank/DDBJ databases">
        <title>Genomic Encyclopedia of Type Strains, Phase IV (KMG-IV): sequencing the most valuable type-strain genomes for metagenomic binning, comparative biology and taxonomic classification.</title>
        <authorList>
            <person name="Goeker M."/>
        </authorList>
    </citation>
    <scope>NUCLEOTIDE SEQUENCE [LARGE SCALE GENOMIC DNA]</scope>
    <source>
        <strain evidence="3 4">DSM 3183</strain>
    </source>
</reference>
<dbReference type="InterPro" id="IPR040079">
    <property type="entry name" value="Glutathione_S-Trfase"/>
</dbReference>
<dbReference type="PANTHER" id="PTHR44051">
    <property type="entry name" value="GLUTATHIONE S-TRANSFERASE-RELATED"/>
    <property type="match status" value="1"/>
</dbReference>
<feature type="domain" description="GST N-terminal" evidence="1">
    <location>
        <begin position="1"/>
        <end position="82"/>
    </location>
</feature>
<dbReference type="SUPFAM" id="SSF52833">
    <property type="entry name" value="Thioredoxin-like"/>
    <property type="match status" value="1"/>
</dbReference>
<dbReference type="SFLD" id="SFLDG00358">
    <property type="entry name" value="Main_(cytGST)"/>
    <property type="match status" value="1"/>
</dbReference>
<accession>A0A2V3VRL3</accession>
<dbReference type="Proteomes" id="UP000248014">
    <property type="component" value="Unassembled WGS sequence"/>
</dbReference>
<dbReference type="InterPro" id="IPR036282">
    <property type="entry name" value="Glutathione-S-Trfase_C_sf"/>
</dbReference>
<keyword evidence="3" id="KW-0808">Transferase</keyword>
<dbReference type="Gene3D" id="1.20.1050.10">
    <property type="match status" value="1"/>
</dbReference>
<protein>
    <submittedName>
        <fullName evidence="3">Glutathione S-transferase</fullName>
    </submittedName>
</protein>
<dbReference type="SUPFAM" id="SSF47616">
    <property type="entry name" value="GST C-terminal domain-like"/>
    <property type="match status" value="1"/>
</dbReference>
<dbReference type="Gene3D" id="3.40.30.10">
    <property type="entry name" value="Glutaredoxin"/>
    <property type="match status" value="1"/>
</dbReference>
<dbReference type="EMBL" id="QJJM01000001">
    <property type="protein sequence ID" value="PXW79169.1"/>
    <property type="molecule type" value="Genomic_DNA"/>
</dbReference>
<dbReference type="InterPro" id="IPR036249">
    <property type="entry name" value="Thioredoxin-like_sf"/>
</dbReference>
<dbReference type="PROSITE" id="PS50404">
    <property type="entry name" value="GST_NTER"/>
    <property type="match status" value="1"/>
</dbReference>
<dbReference type="InterPro" id="IPR004046">
    <property type="entry name" value="GST_C"/>
</dbReference>
<name>A0A2V3VRL3_9SPHN</name>
<dbReference type="AlphaFoldDB" id="A0A2V3VRL3"/>
<dbReference type="Pfam" id="PF13417">
    <property type="entry name" value="GST_N_3"/>
    <property type="match status" value="1"/>
</dbReference>
<sequence>MSIVLHHLEYSRSTRVIWLLEEMGTPYEMVRHQRDSQTFRAPPALAEVHPLSKAPTLIIDGHVMVESGAIIEYLIERFGSETLAPANAKDRPAYLEWLHFAEGTMASPIIFSALAPRFGGLGPMLGGFMGAEVTKLLDHVERAVTGHDYLVGDRLSGADINMAYLLEVATASKQIGERPNLVAYLERLRARPAYKKSIEIGGPMIFAAISA</sequence>
<dbReference type="OrthoDB" id="9810080at2"/>
<gene>
    <name evidence="3" type="ORF">C7451_101232</name>
</gene>
<dbReference type="GO" id="GO:0016740">
    <property type="term" value="F:transferase activity"/>
    <property type="evidence" value="ECO:0007669"/>
    <property type="project" value="UniProtKB-KW"/>
</dbReference>
<evidence type="ECO:0000259" key="2">
    <source>
        <dbReference type="PROSITE" id="PS50405"/>
    </source>
</evidence>
<organism evidence="3 4">
    <name type="scientific">Blastomonas natatoria</name>
    <dbReference type="NCBI Taxonomy" id="34015"/>
    <lineage>
        <taxon>Bacteria</taxon>
        <taxon>Pseudomonadati</taxon>
        <taxon>Pseudomonadota</taxon>
        <taxon>Alphaproteobacteria</taxon>
        <taxon>Sphingomonadales</taxon>
        <taxon>Sphingomonadaceae</taxon>
        <taxon>Blastomonas</taxon>
    </lineage>
</organism>